<dbReference type="GO" id="GO:0015562">
    <property type="term" value="F:efflux transmembrane transporter activity"/>
    <property type="evidence" value="ECO:0007669"/>
    <property type="project" value="InterPro"/>
</dbReference>
<evidence type="ECO:0000256" key="7">
    <source>
        <dbReference type="ARBA" id="ARBA00023237"/>
    </source>
</evidence>
<evidence type="ECO:0000256" key="2">
    <source>
        <dbReference type="ARBA" id="ARBA00007613"/>
    </source>
</evidence>
<evidence type="ECO:0000256" key="9">
    <source>
        <dbReference type="SAM" id="SignalP"/>
    </source>
</evidence>
<evidence type="ECO:0000256" key="5">
    <source>
        <dbReference type="ARBA" id="ARBA00022692"/>
    </source>
</evidence>
<dbReference type="InterPro" id="IPR003423">
    <property type="entry name" value="OMP_efflux"/>
</dbReference>
<name>A0A7V4U0E0_CALAY</name>
<keyword evidence="9" id="KW-0732">Signal</keyword>
<dbReference type="EMBL" id="DRQG01000079">
    <property type="protein sequence ID" value="HGY55706.1"/>
    <property type="molecule type" value="Genomic_DNA"/>
</dbReference>
<accession>A0A7V4U0E0</accession>
<evidence type="ECO:0000256" key="1">
    <source>
        <dbReference type="ARBA" id="ARBA00004442"/>
    </source>
</evidence>
<dbReference type="Gene3D" id="1.20.1600.10">
    <property type="entry name" value="Outer membrane efflux proteins (OEP)"/>
    <property type="match status" value="1"/>
</dbReference>
<proteinExistence type="inferred from homology"/>
<keyword evidence="6" id="KW-0472">Membrane</keyword>
<reference evidence="10" key="1">
    <citation type="journal article" date="2020" name="mSystems">
        <title>Genome- and Community-Level Interaction Insights into Carbon Utilization and Element Cycling Functions of Hydrothermarchaeota in Hydrothermal Sediment.</title>
        <authorList>
            <person name="Zhou Z."/>
            <person name="Liu Y."/>
            <person name="Xu W."/>
            <person name="Pan J."/>
            <person name="Luo Z.H."/>
            <person name="Li M."/>
        </authorList>
    </citation>
    <scope>NUCLEOTIDE SEQUENCE [LARGE SCALE GENOMIC DNA]</scope>
    <source>
        <strain evidence="10">HyVt-577</strain>
    </source>
</reference>
<dbReference type="GO" id="GO:1990281">
    <property type="term" value="C:efflux pump complex"/>
    <property type="evidence" value="ECO:0007669"/>
    <property type="project" value="TreeGrafter"/>
</dbReference>
<dbReference type="PANTHER" id="PTHR30026:SF20">
    <property type="entry name" value="OUTER MEMBRANE PROTEIN TOLC"/>
    <property type="match status" value="1"/>
</dbReference>
<feature type="chain" id="PRO_5030978688" evidence="9">
    <location>
        <begin position="23"/>
        <end position="424"/>
    </location>
</feature>
<evidence type="ECO:0000256" key="3">
    <source>
        <dbReference type="ARBA" id="ARBA00022448"/>
    </source>
</evidence>
<sequence length="424" mass="48401">MNKRFLLKVTLGLLLLISLVSAQDENSLLKLEDLLSEAVNNNPQLKAFYHAARADSARIPQSGSLPDPMISLNVLNLPVDNFVFNQEPMTGKQVAFKQVFPFPGKLSIKEEIARKGAEVSLSNYNELKNQLVRNVKNSYYDLYYTDASIATVQKNKSLLEEFVSIASQKYAVGKGLQQDVLKAQVELSKMIDRLISLRQKRERIEARLNALLNRPVQTPLGKTPELRAVPFNVSRDSLETMVDKNRPMLKAWQTRIEQSDEQIALANKMYWPDFSLFVAYTQREVLQNGNGGVDFLSGGVTFNVPLYFWRKQDKQVQETRLNKIRVEESYFDVRNQIYAALDNIITELDKNRQLLDLYKTGIIPQSAQSLESALIGYQTDKVDFLTLINNQMTLLNMELEYARILSAYNKNLAELEYIVGTKLE</sequence>
<feature type="coiled-coil region" evidence="8">
    <location>
        <begin position="187"/>
        <end position="214"/>
    </location>
</feature>
<dbReference type="SUPFAM" id="SSF56954">
    <property type="entry name" value="Outer membrane efflux proteins (OEP)"/>
    <property type="match status" value="1"/>
</dbReference>
<gene>
    <name evidence="10" type="ORF">ENK44_08400</name>
</gene>
<protein>
    <submittedName>
        <fullName evidence="10">TolC family protein</fullName>
    </submittedName>
</protein>
<dbReference type="GO" id="GO:0015288">
    <property type="term" value="F:porin activity"/>
    <property type="evidence" value="ECO:0007669"/>
    <property type="project" value="TreeGrafter"/>
</dbReference>
<keyword evidence="8" id="KW-0175">Coiled coil</keyword>
<dbReference type="Pfam" id="PF02321">
    <property type="entry name" value="OEP"/>
    <property type="match status" value="2"/>
</dbReference>
<dbReference type="InterPro" id="IPR051906">
    <property type="entry name" value="TolC-like"/>
</dbReference>
<keyword evidence="3" id="KW-0813">Transport</keyword>
<evidence type="ECO:0000313" key="10">
    <source>
        <dbReference type="EMBL" id="HGY55706.1"/>
    </source>
</evidence>
<feature type="signal peptide" evidence="9">
    <location>
        <begin position="1"/>
        <end position="22"/>
    </location>
</feature>
<dbReference type="AlphaFoldDB" id="A0A7V4U0E0"/>
<organism evidence="10">
    <name type="scientific">Caldithrix abyssi</name>
    <dbReference type="NCBI Taxonomy" id="187145"/>
    <lineage>
        <taxon>Bacteria</taxon>
        <taxon>Pseudomonadati</taxon>
        <taxon>Calditrichota</taxon>
        <taxon>Calditrichia</taxon>
        <taxon>Calditrichales</taxon>
        <taxon>Calditrichaceae</taxon>
        <taxon>Caldithrix</taxon>
    </lineage>
</organism>
<comment type="subcellular location">
    <subcellularLocation>
        <location evidence="1">Cell outer membrane</location>
    </subcellularLocation>
</comment>
<comment type="caution">
    <text evidence="10">The sequence shown here is derived from an EMBL/GenBank/DDBJ whole genome shotgun (WGS) entry which is preliminary data.</text>
</comment>
<comment type="similarity">
    <text evidence="2">Belongs to the outer membrane factor (OMF) (TC 1.B.17) family.</text>
</comment>
<evidence type="ECO:0000256" key="6">
    <source>
        <dbReference type="ARBA" id="ARBA00023136"/>
    </source>
</evidence>
<dbReference type="GO" id="GO:0009279">
    <property type="term" value="C:cell outer membrane"/>
    <property type="evidence" value="ECO:0007669"/>
    <property type="project" value="UniProtKB-SubCell"/>
</dbReference>
<evidence type="ECO:0000256" key="8">
    <source>
        <dbReference type="SAM" id="Coils"/>
    </source>
</evidence>
<keyword evidence="4" id="KW-1134">Transmembrane beta strand</keyword>
<dbReference type="PANTHER" id="PTHR30026">
    <property type="entry name" value="OUTER MEMBRANE PROTEIN TOLC"/>
    <property type="match status" value="1"/>
</dbReference>
<keyword evidence="5" id="KW-0812">Transmembrane</keyword>
<evidence type="ECO:0000256" key="4">
    <source>
        <dbReference type="ARBA" id="ARBA00022452"/>
    </source>
</evidence>
<dbReference type="Proteomes" id="UP000885779">
    <property type="component" value="Unassembled WGS sequence"/>
</dbReference>
<keyword evidence="7" id="KW-0998">Cell outer membrane</keyword>